<keyword evidence="1" id="KW-0067">ATP-binding</keyword>
<evidence type="ECO:0000313" key="1">
    <source>
        <dbReference type="EMBL" id="MFD1009069.1"/>
    </source>
</evidence>
<dbReference type="GO" id="GO:0005524">
    <property type="term" value="F:ATP binding"/>
    <property type="evidence" value="ECO:0007669"/>
    <property type="project" value="UniProtKB-KW"/>
</dbReference>
<keyword evidence="2" id="KW-1185">Reference proteome</keyword>
<comment type="caution">
    <text evidence="1">The sequence shown here is derived from an EMBL/GenBank/DDBJ whole genome shotgun (WGS) entry which is preliminary data.</text>
</comment>
<accession>A0ABW3KJH7</accession>
<dbReference type="InterPro" id="IPR036890">
    <property type="entry name" value="HATPase_C_sf"/>
</dbReference>
<dbReference type="EMBL" id="JBHTJS010000050">
    <property type="protein sequence ID" value="MFD1009069.1"/>
    <property type="molecule type" value="Genomic_DNA"/>
</dbReference>
<evidence type="ECO:0000313" key="2">
    <source>
        <dbReference type="Proteomes" id="UP001597048"/>
    </source>
</evidence>
<dbReference type="Gene3D" id="3.30.565.10">
    <property type="entry name" value="Histidine kinase-like ATPase, C-terminal domain"/>
    <property type="match status" value="1"/>
</dbReference>
<protein>
    <submittedName>
        <fullName evidence="1">ATP-binding protein</fullName>
    </submittedName>
</protein>
<proteinExistence type="predicted"/>
<gene>
    <name evidence="1" type="ORF">ACFQ1C_13020</name>
</gene>
<sequence>MKKIYFPSRFDRDTLSPFFDELDRNLKVNKICIDCTTLKYSCPTAMLIAGSKIREWIAYRRENKLTTHKLGHDTISNVHSYLRHLGFFDFIGMGIGNKVGQAQGSSTYLPITKISKPNFDESTQNISEWYEDIMSAVRGLARVVSGTFEDTEENRLYNYAFREIVRNVFEHSETDDCYVCGQRWENGHVEIAVIDEGIGIANSLSNSFEITNDEDALLKAIKPGVSRTTKLDGSLNIYDNSGFGLYILSEISTSFGWFVLGSGKSRIIGYKRNIDADGLNFKGTYFGMRLNSAPRQFSSLLDDIISVGEEESEASGITKKASGMSKLAL</sequence>
<dbReference type="RefSeq" id="WP_379559052.1">
    <property type="nucleotide sequence ID" value="NZ_JBHTJS010000050.1"/>
</dbReference>
<organism evidence="1 2">
    <name type="scientific">Oceanisphaera ostreae</name>
    <dbReference type="NCBI Taxonomy" id="914151"/>
    <lineage>
        <taxon>Bacteria</taxon>
        <taxon>Pseudomonadati</taxon>
        <taxon>Pseudomonadota</taxon>
        <taxon>Gammaproteobacteria</taxon>
        <taxon>Aeromonadales</taxon>
        <taxon>Aeromonadaceae</taxon>
        <taxon>Oceanisphaera</taxon>
    </lineage>
</organism>
<reference evidence="2" key="1">
    <citation type="journal article" date="2019" name="Int. J. Syst. Evol. Microbiol.">
        <title>The Global Catalogue of Microorganisms (GCM) 10K type strain sequencing project: providing services to taxonomists for standard genome sequencing and annotation.</title>
        <authorList>
            <consortium name="The Broad Institute Genomics Platform"/>
            <consortium name="The Broad Institute Genome Sequencing Center for Infectious Disease"/>
            <person name="Wu L."/>
            <person name="Ma J."/>
        </authorList>
    </citation>
    <scope>NUCLEOTIDE SEQUENCE [LARGE SCALE GENOMIC DNA]</scope>
    <source>
        <strain evidence="2">CCUG 60525</strain>
    </source>
</reference>
<dbReference type="SUPFAM" id="SSF55874">
    <property type="entry name" value="ATPase domain of HSP90 chaperone/DNA topoisomerase II/histidine kinase"/>
    <property type="match status" value="1"/>
</dbReference>
<dbReference type="Proteomes" id="UP001597048">
    <property type="component" value="Unassembled WGS sequence"/>
</dbReference>
<name>A0ABW3KJH7_9GAMM</name>
<keyword evidence="1" id="KW-0547">Nucleotide-binding</keyword>